<protein>
    <submittedName>
        <fullName evidence="3">Uncharacterized protein</fullName>
    </submittedName>
</protein>
<comment type="caution">
    <text evidence="3">The sequence shown here is derived from an EMBL/GenBank/DDBJ whole genome shotgun (WGS) entry which is preliminary data.</text>
</comment>
<feature type="compositionally biased region" description="Low complexity" evidence="1">
    <location>
        <begin position="72"/>
        <end position="103"/>
    </location>
</feature>
<name>A0A559MEA7_9HELO</name>
<evidence type="ECO:0000313" key="3">
    <source>
        <dbReference type="EMBL" id="TVY91295.1"/>
    </source>
</evidence>
<dbReference type="AlphaFoldDB" id="A0A559MEA7"/>
<dbReference type="EMBL" id="QGML01000592">
    <property type="protein sequence ID" value="TVY91295.1"/>
    <property type="molecule type" value="Genomic_DNA"/>
</dbReference>
<proteinExistence type="predicted"/>
<sequence length="271" mass="27450">MHSQLALFLLSLLAAKTIVALPLNINLGAYSPALVVGDGEISFGGKQDVTNLMNALEGAAVSSATANGVAAPQTAAAVTTPPPTEAQTQTQTQAQAQPATQAEVSPLTSDQLQEAAQIAALQGISKEIAPRVVSEAEAETEKRDLNGFNAALKYATGALTTSPKVQLGTGAEGSGVGILQDAGNNRPAAAAAGKAKRDEISGSGSGVAPKMRTTVTTLYVRGGRGLASAPAPAVKRAPSPGIDGVNLNVAEGQVAELTFVETRELKDEDEE</sequence>
<evidence type="ECO:0000256" key="1">
    <source>
        <dbReference type="SAM" id="MobiDB-lite"/>
    </source>
</evidence>
<gene>
    <name evidence="3" type="ORF">LAWI1_G002527</name>
</gene>
<keyword evidence="2" id="KW-0732">Signal</keyword>
<feature type="signal peptide" evidence="2">
    <location>
        <begin position="1"/>
        <end position="20"/>
    </location>
</feature>
<feature type="region of interest" description="Disordered" evidence="1">
    <location>
        <begin position="72"/>
        <end position="108"/>
    </location>
</feature>
<evidence type="ECO:0000256" key="2">
    <source>
        <dbReference type="SAM" id="SignalP"/>
    </source>
</evidence>
<dbReference type="Proteomes" id="UP000315522">
    <property type="component" value="Unassembled WGS sequence"/>
</dbReference>
<evidence type="ECO:0000313" key="4">
    <source>
        <dbReference type="Proteomes" id="UP000315522"/>
    </source>
</evidence>
<organism evidence="3 4">
    <name type="scientific">Lachnellula willkommii</name>
    <dbReference type="NCBI Taxonomy" id="215461"/>
    <lineage>
        <taxon>Eukaryota</taxon>
        <taxon>Fungi</taxon>
        <taxon>Dikarya</taxon>
        <taxon>Ascomycota</taxon>
        <taxon>Pezizomycotina</taxon>
        <taxon>Leotiomycetes</taxon>
        <taxon>Helotiales</taxon>
        <taxon>Lachnaceae</taxon>
        <taxon>Lachnellula</taxon>
    </lineage>
</organism>
<feature type="chain" id="PRO_5022042827" evidence="2">
    <location>
        <begin position="21"/>
        <end position="271"/>
    </location>
</feature>
<accession>A0A559MEA7</accession>
<reference evidence="3 4" key="1">
    <citation type="submission" date="2018-05" db="EMBL/GenBank/DDBJ databases">
        <title>Genome sequencing and assembly of the regulated plant pathogen Lachnellula willkommii and related sister species for the development of diagnostic species identification markers.</title>
        <authorList>
            <person name="Giroux E."/>
            <person name="Bilodeau G."/>
        </authorList>
    </citation>
    <scope>NUCLEOTIDE SEQUENCE [LARGE SCALE GENOMIC DNA]</scope>
    <source>
        <strain evidence="3 4">CBS 172.35</strain>
    </source>
</reference>
<keyword evidence="4" id="KW-1185">Reference proteome</keyword>